<gene>
    <name evidence="2" type="ORF">PtoMrB4_14080</name>
</gene>
<dbReference type="AlphaFoldDB" id="A0A679G9N1"/>
<dbReference type="RefSeq" id="WP_172432878.1">
    <property type="nucleotide sequence ID" value="NZ_AP022642.1"/>
</dbReference>
<feature type="domain" description="DUF4340" evidence="1">
    <location>
        <begin position="71"/>
        <end position="248"/>
    </location>
</feature>
<dbReference type="GeneID" id="57396622"/>
<protein>
    <recommendedName>
        <fullName evidence="1">DUF4340 domain-containing protein</fullName>
    </recommendedName>
</protein>
<dbReference type="Pfam" id="PF14238">
    <property type="entry name" value="DUF4340"/>
    <property type="match status" value="1"/>
</dbReference>
<evidence type="ECO:0000313" key="2">
    <source>
        <dbReference type="EMBL" id="BCA27431.1"/>
    </source>
</evidence>
<dbReference type="EMBL" id="AP022642">
    <property type="protein sequence ID" value="BCA27431.1"/>
    <property type="molecule type" value="Genomic_DNA"/>
</dbReference>
<sequence>MGRKAFIFLFILAVALGGTFLALQRQAGPTPGAQAQAWLPALQGRLADIDAIEVQRPGQPPVHLARRDSTWVVADKAGYPADARAVADLLRALGEARRVEARTAKPELHAQLGLAEKPVEGQALRLVVRGQNGLPQQDLLIGKPGQQGKGQLVRLPGDNQSWLIDRRIELPETELAWLDRRIAAIPFSSVRQVEVRYPQGKELTVYRDAENEPNMKVRQLPAGRKLAYEAAANGMAAVFAGLQFADAAPLDQVQFKDKPLLSFELQTFAGGRLTGELLGQGEQYWLRLTGQEKLDDQVPGRTDWAYLIEPFQYQALARKLEDLLSAK</sequence>
<evidence type="ECO:0000259" key="1">
    <source>
        <dbReference type="Pfam" id="PF14238"/>
    </source>
</evidence>
<organism evidence="2 3">
    <name type="scientific">Metapseudomonas otitidis</name>
    <dbReference type="NCBI Taxonomy" id="319939"/>
    <lineage>
        <taxon>Bacteria</taxon>
        <taxon>Pseudomonadati</taxon>
        <taxon>Pseudomonadota</taxon>
        <taxon>Gammaproteobacteria</taxon>
        <taxon>Pseudomonadales</taxon>
        <taxon>Pseudomonadaceae</taxon>
        <taxon>Metapseudomonas</taxon>
    </lineage>
</organism>
<name>A0A679G9N1_9GAMM</name>
<dbReference type="InterPro" id="IPR025641">
    <property type="entry name" value="DUF4340"/>
</dbReference>
<dbReference type="KEGG" id="poj:PtoMrB4_14080"/>
<evidence type="ECO:0000313" key="3">
    <source>
        <dbReference type="Proteomes" id="UP000501237"/>
    </source>
</evidence>
<accession>A0A679G9N1</accession>
<proteinExistence type="predicted"/>
<dbReference type="Proteomes" id="UP000501237">
    <property type="component" value="Chromosome"/>
</dbReference>
<reference evidence="2 3" key="1">
    <citation type="journal article" date="2020" name="Microbiol. Resour. Announc.">
        <title>Complete genome sequence of Pseudomonas otitidis strain MrB4, isolated from Lake Biwa in Japan.</title>
        <authorList>
            <person name="Miyazaki K."/>
            <person name="Hase E."/>
            <person name="Maruya T."/>
        </authorList>
    </citation>
    <scope>NUCLEOTIDE SEQUENCE [LARGE SCALE GENOMIC DNA]</scope>
    <source>
        <strain evidence="2 3">MrB4</strain>
    </source>
</reference>